<name>A0A0D0BD22_9AGAR</name>
<dbReference type="Proteomes" id="UP000053593">
    <property type="component" value="Unassembled WGS sequence"/>
</dbReference>
<proteinExistence type="predicted"/>
<gene>
    <name evidence="1" type="ORF">GYMLUDRAFT_967229</name>
</gene>
<dbReference type="EMBL" id="KN834843">
    <property type="protein sequence ID" value="KIK52386.1"/>
    <property type="molecule type" value="Genomic_DNA"/>
</dbReference>
<dbReference type="AlphaFoldDB" id="A0A0D0BD22"/>
<reference evidence="1 2" key="1">
    <citation type="submission" date="2014-04" db="EMBL/GenBank/DDBJ databases">
        <title>Evolutionary Origins and Diversification of the Mycorrhizal Mutualists.</title>
        <authorList>
            <consortium name="DOE Joint Genome Institute"/>
            <consortium name="Mycorrhizal Genomics Consortium"/>
            <person name="Kohler A."/>
            <person name="Kuo A."/>
            <person name="Nagy L.G."/>
            <person name="Floudas D."/>
            <person name="Copeland A."/>
            <person name="Barry K.W."/>
            <person name="Cichocki N."/>
            <person name="Veneault-Fourrey C."/>
            <person name="LaButti K."/>
            <person name="Lindquist E.A."/>
            <person name="Lipzen A."/>
            <person name="Lundell T."/>
            <person name="Morin E."/>
            <person name="Murat C."/>
            <person name="Riley R."/>
            <person name="Ohm R."/>
            <person name="Sun H."/>
            <person name="Tunlid A."/>
            <person name="Henrissat B."/>
            <person name="Grigoriev I.V."/>
            <person name="Hibbett D.S."/>
            <person name="Martin F."/>
        </authorList>
    </citation>
    <scope>NUCLEOTIDE SEQUENCE [LARGE SCALE GENOMIC DNA]</scope>
    <source>
        <strain evidence="1 2">FD-317 M1</strain>
    </source>
</reference>
<evidence type="ECO:0000313" key="1">
    <source>
        <dbReference type="EMBL" id="KIK52386.1"/>
    </source>
</evidence>
<accession>A0A0D0BD22</accession>
<evidence type="ECO:0000313" key="2">
    <source>
        <dbReference type="Proteomes" id="UP000053593"/>
    </source>
</evidence>
<organism evidence="1 2">
    <name type="scientific">Collybiopsis luxurians FD-317 M1</name>
    <dbReference type="NCBI Taxonomy" id="944289"/>
    <lineage>
        <taxon>Eukaryota</taxon>
        <taxon>Fungi</taxon>
        <taxon>Dikarya</taxon>
        <taxon>Basidiomycota</taxon>
        <taxon>Agaricomycotina</taxon>
        <taxon>Agaricomycetes</taxon>
        <taxon>Agaricomycetidae</taxon>
        <taxon>Agaricales</taxon>
        <taxon>Marasmiineae</taxon>
        <taxon>Omphalotaceae</taxon>
        <taxon>Collybiopsis</taxon>
        <taxon>Collybiopsis luxurians</taxon>
    </lineage>
</organism>
<dbReference type="HOGENOM" id="CLU_2306481_0_0_1"/>
<keyword evidence="2" id="KW-1185">Reference proteome</keyword>
<sequence length="100" mass="11050">MRGLLARFETILLQFASQFSPCLLTDTGFQDLSSYTSRFTAARLDSNAFKKSTRDMLEISSGRAGHSLNSLSPLSHILHLIIIAICLIAVESLNTFGRED</sequence>
<protein>
    <submittedName>
        <fullName evidence="1">Uncharacterized protein</fullName>
    </submittedName>
</protein>